<evidence type="ECO:0000256" key="13">
    <source>
        <dbReference type="ARBA" id="ARBA00038302"/>
    </source>
</evidence>
<keyword evidence="11" id="KW-0472">Membrane</keyword>
<comment type="pathway">
    <text evidence="3">Lipid metabolism; sphingolipid metabolism.</text>
</comment>
<dbReference type="FunFam" id="3.40.640.10:FF:000020">
    <property type="entry name" value="sphingosine-1-phosphate lyase 1"/>
    <property type="match status" value="1"/>
</dbReference>
<dbReference type="AlphaFoldDB" id="A0A8S1C6S4"/>
<evidence type="ECO:0000256" key="10">
    <source>
        <dbReference type="ARBA" id="ARBA00023098"/>
    </source>
</evidence>
<dbReference type="PANTHER" id="PTHR42735:SF6">
    <property type="entry name" value="SPHINGOSINE-1-PHOSPHATE LYASE 1"/>
    <property type="match status" value="1"/>
</dbReference>
<dbReference type="PANTHER" id="PTHR42735">
    <property type="match status" value="1"/>
</dbReference>
<keyword evidence="5" id="KW-0812">Transmembrane</keyword>
<proteinExistence type="inferred from homology"/>
<keyword evidence="18" id="KW-1185">Reference proteome</keyword>
<evidence type="ECO:0000256" key="11">
    <source>
        <dbReference type="ARBA" id="ARBA00023136"/>
    </source>
</evidence>
<comment type="caution">
    <text evidence="17">The sequence shown here is derived from an EMBL/GenBank/DDBJ whole genome shotgun (WGS) entry which is preliminary data.</text>
</comment>
<comment type="cofactor">
    <cofactor evidence="1 16">
        <name>pyridoxal 5'-phosphate</name>
        <dbReference type="ChEBI" id="CHEBI:597326"/>
    </cofactor>
</comment>
<dbReference type="OrthoDB" id="10254570at2759"/>
<evidence type="ECO:0000256" key="12">
    <source>
        <dbReference type="ARBA" id="ARBA00023239"/>
    </source>
</evidence>
<evidence type="ECO:0000256" key="14">
    <source>
        <dbReference type="ARBA" id="ARBA00038965"/>
    </source>
</evidence>
<gene>
    <name evidence="17" type="ORF">CLODIP_2_CD15519</name>
</gene>
<evidence type="ECO:0000256" key="5">
    <source>
        <dbReference type="ARBA" id="ARBA00022692"/>
    </source>
</evidence>
<dbReference type="EC" id="4.1.2.27" evidence="14"/>
<feature type="modified residue" description="N6-(pyridoxal phosphate)lysine" evidence="16">
    <location>
        <position position="376"/>
    </location>
</feature>
<dbReference type="GO" id="GO:0008117">
    <property type="term" value="F:sphinganine-1-phosphate aldolase activity"/>
    <property type="evidence" value="ECO:0007669"/>
    <property type="project" value="UniProtKB-EC"/>
</dbReference>
<evidence type="ECO:0000256" key="7">
    <source>
        <dbReference type="ARBA" id="ARBA00022898"/>
    </source>
</evidence>
<dbReference type="InterPro" id="IPR050477">
    <property type="entry name" value="GrpII_AminoAcid_Decarb"/>
</dbReference>
<dbReference type="Gene3D" id="3.90.1150.10">
    <property type="entry name" value="Aspartate Aminotransferase, domain 1"/>
    <property type="match status" value="1"/>
</dbReference>
<protein>
    <recommendedName>
        <fullName evidence="14">sphinganine-1-phosphate aldolase</fullName>
        <ecNumber evidence="14">4.1.2.27</ecNumber>
    </recommendedName>
    <alternativeName>
        <fullName evidence="15">Sphingosine-1-phosphate aldolase</fullName>
    </alternativeName>
</protein>
<dbReference type="EMBL" id="CADEPI010000010">
    <property type="protein sequence ID" value="CAB3362867.1"/>
    <property type="molecule type" value="Genomic_DNA"/>
</dbReference>
<dbReference type="Proteomes" id="UP000494165">
    <property type="component" value="Unassembled WGS sequence"/>
</dbReference>
<dbReference type="GO" id="GO:0030170">
    <property type="term" value="F:pyridoxal phosphate binding"/>
    <property type="evidence" value="ECO:0007669"/>
    <property type="project" value="InterPro"/>
</dbReference>
<keyword evidence="9" id="KW-1133">Transmembrane helix</keyword>
<evidence type="ECO:0000256" key="16">
    <source>
        <dbReference type="PIRSR" id="PIRSR602129-50"/>
    </source>
</evidence>
<comment type="pathway">
    <text evidence="4">Sphingolipid metabolism.</text>
</comment>
<dbReference type="InterPro" id="IPR015422">
    <property type="entry name" value="PyrdxlP-dep_Trfase_small"/>
</dbReference>
<dbReference type="Gene3D" id="3.40.640.10">
    <property type="entry name" value="Type I PLP-dependent aspartate aminotransferase-like (Major domain)"/>
    <property type="match status" value="1"/>
</dbReference>
<dbReference type="SUPFAM" id="SSF53383">
    <property type="entry name" value="PLP-dependent transferases"/>
    <property type="match status" value="1"/>
</dbReference>
<accession>A0A8S1C6S4</accession>
<name>A0A8S1C6S4_9INSE</name>
<keyword evidence="12" id="KW-0456">Lyase</keyword>
<sequence>MSKNKLKILYGCRAINTNCQNFERTQQSSTGVKMALSVVKESIDSVRSGVNSYFAGKDAFYVCVATTGVSVTAVYLVQAIRNRENIQDRMKVKFFKLLRKIPAIGNKIEDELAKIRESFYRDVDKRTKGVGYVIRLPEKGLGDEVITKEVATYLELGEYDWESGFVSGAVYFHDKSLCDLVARVYGLASYTNPLHPEVFPGVCKMEGEVVRMVCNLFHGGKDSCGSMTSGGTESILMAMKAYRDFALDTKNISEPEAVLPMTAHPAFNKASQYFGIRLRFVPVDPKTMIVDPKKMAKYITSNTIVLIASAPNYPYGTIDPIPQIAALGIKKNIPVHVDACLGGFVAAFMAKAGYPLDHGFDFAVPGVTSISADTHKYGFTPKGSSVILYSHSKYLHAQFSTAPDWPGGVYGSPTVSGSRPGGNIAACWATMLRFGMEGYVEATKKIIEVARRIENEVNALDGVFVFGKPATSVVAIGSDKFHVYHLLEGLTKKGWNLNPLQSPPAVHIAVTHMLTRPGVADRFIDDVKTIVKDLVKNPPTDLGEKLALYGTAASIPDRSIVREFTRLFLESMLYTDSSRPHRFLTNELQNANGKINDLDSESDVILKPDWKK</sequence>
<dbReference type="Pfam" id="PF00282">
    <property type="entry name" value="Pyridoxal_deC"/>
    <property type="match status" value="1"/>
</dbReference>
<dbReference type="InterPro" id="IPR002129">
    <property type="entry name" value="PyrdxlP-dep_de-COase"/>
</dbReference>
<comment type="subcellular location">
    <subcellularLocation>
        <location evidence="2">Endoplasmic reticulum membrane</location>
        <topology evidence="2">Single-pass membrane protein</topology>
    </subcellularLocation>
</comment>
<keyword evidence="10" id="KW-0443">Lipid metabolism</keyword>
<evidence type="ECO:0000313" key="17">
    <source>
        <dbReference type="EMBL" id="CAB3362867.1"/>
    </source>
</evidence>
<comment type="similarity">
    <text evidence="13">Belongs to the group II decarboxylase family. Sphingosine-1-phosphate lyase subfamily.</text>
</comment>
<keyword evidence="7 16" id="KW-0663">Pyridoxal phosphate</keyword>
<organism evidence="17 18">
    <name type="scientific">Cloeon dipterum</name>
    <dbReference type="NCBI Taxonomy" id="197152"/>
    <lineage>
        <taxon>Eukaryota</taxon>
        <taxon>Metazoa</taxon>
        <taxon>Ecdysozoa</taxon>
        <taxon>Arthropoda</taxon>
        <taxon>Hexapoda</taxon>
        <taxon>Insecta</taxon>
        <taxon>Pterygota</taxon>
        <taxon>Palaeoptera</taxon>
        <taxon>Ephemeroptera</taxon>
        <taxon>Pisciforma</taxon>
        <taxon>Baetidae</taxon>
        <taxon>Cloeon</taxon>
    </lineage>
</organism>
<dbReference type="GO" id="GO:0019752">
    <property type="term" value="P:carboxylic acid metabolic process"/>
    <property type="evidence" value="ECO:0007669"/>
    <property type="project" value="InterPro"/>
</dbReference>
<reference evidence="17 18" key="1">
    <citation type="submission" date="2020-04" db="EMBL/GenBank/DDBJ databases">
        <authorList>
            <person name="Alioto T."/>
            <person name="Alioto T."/>
            <person name="Gomez Garrido J."/>
        </authorList>
    </citation>
    <scope>NUCLEOTIDE SEQUENCE [LARGE SCALE GENOMIC DNA]</scope>
</reference>
<evidence type="ECO:0000256" key="15">
    <source>
        <dbReference type="ARBA" id="ARBA00042568"/>
    </source>
</evidence>
<dbReference type="Gene3D" id="6.10.140.2150">
    <property type="match status" value="1"/>
</dbReference>
<dbReference type="InterPro" id="IPR015421">
    <property type="entry name" value="PyrdxlP-dep_Trfase_major"/>
</dbReference>
<dbReference type="InterPro" id="IPR015424">
    <property type="entry name" value="PyrdxlP-dep_Trfase"/>
</dbReference>
<evidence type="ECO:0000256" key="1">
    <source>
        <dbReference type="ARBA" id="ARBA00001933"/>
    </source>
</evidence>
<dbReference type="GO" id="GO:0030149">
    <property type="term" value="P:sphingolipid catabolic process"/>
    <property type="evidence" value="ECO:0007669"/>
    <property type="project" value="TreeGrafter"/>
</dbReference>
<evidence type="ECO:0000256" key="3">
    <source>
        <dbReference type="ARBA" id="ARBA00004760"/>
    </source>
</evidence>
<keyword evidence="6" id="KW-0256">Endoplasmic reticulum</keyword>
<evidence type="ECO:0000256" key="2">
    <source>
        <dbReference type="ARBA" id="ARBA00004389"/>
    </source>
</evidence>
<dbReference type="GO" id="GO:0005789">
    <property type="term" value="C:endoplasmic reticulum membrane"/>
    <property type="evidence" value="ECO:0007669"/>
    <property type="project" value="UniProtKB-SubCell"/>
</dbReference>
<keyword evidence="8" id="KW-0746">Sphingolipid metabolism</keyword>
<evidence type="ECO:0000256" key="6">
    <source>
        <dbReference type="ARBA" id="ARBA00022824"/>
    </source>
</evidence>
<evidence type="ECO:0000313" key="18">
    <source>
        <dbReference type="Proteomes" id="UP000494165"/>
    </source>
</evidence>
<evidence type="ECO:0000256" key="8">
    <source>
        <dbReference type="ARBA" id="ARBA00022919"/>
    </source>
</evidence>
<evidence type="ECO:0000256" key="4">
    <source>
        <dbReference type="ARBA" id="ARBA00004991"/>
    </source>
</evidence>
<evidence type="ECO:0000256" key="9">
    <source>
        <dbReference type="ARBA" id="ARBA00022989"/>
    </source>
</evidence>